<dbReference type="PANTHER" id="PTHR36181">
    <property type="entry name" value="INTRON-ENCODED ENDONUCLEASE AI3-RELATED"/>
    <property type="match status" value="1"/>
</dbReference>
<dbReference type="AlphaFoldDB" id="A0A482DQU9"/>
<dbReference type="GO" id="GO:0005739">
    <property type="term" value="C:mitochondrion"/>
    <property type="evidence" value="ECO:0007669"/>
    <property type="project" value="UniProtKB-ARBA"/>
</dbReference>
<dbReference type="SUPFAM" id="SSF55608">
    <property type="entry name" value="Homing endonucleases"/>
    <property type="match status" value="1"/>
</dbReference>
<organism evidence="2">
    <name type="scientific">Dactylella sp</name>
    <dbReference type="NCBI Taxonomy" id="1814903"/>
    <lineage>
        <taxon>Eukaryota</taxon>
        <taxon>Fungi</taxon>
        <taxon>Dikarya</taxon>
        <taxon>Ascomycota</taxon>
        <taxon>Pezizomycotina</taxon>
        <taxon>Orbiliomycetes</taxon>
        <taxon>Orbiliales</taxon>
        <taxon>Orbiliaceae</taxon>
        <taxon>Dactylella</taxon>
    </lineage>
</organism>
<keyword evidence="2" id="KW-0496">Mitochondrion</keyword>
<accession>A0A482DQU9</accession>
<dbReference type="InterPro" id="IPR051289">
    <property type="entry name" value="LAGLIDADG_Endonuclease"/>
</dbReference>
<name>A0A482DQU9_9PEZI</name>
<gene>
    <name evidence="2" type="primary">orf197</name>
</gene>
<dbReference type="Pfam" id="PF00961">
    <property type="entry name" value="LAGLIDADG_1"/>
    <property type="match status" value="1"/>
</dbReference>
<dbReference type="InterPro" id="IPR027434">
    <property type="entry name" value="Homing_endonucl"/>
</dbReference>
<dbReference type="InterPro" id="IPR004860">
    <property type="entry name" value="LAGLIDADG_dom"/>
</dbReference>
<dbReference type="Gene3D" id="3.10.28.10">
    <property type="entry name" value="Homing endonucleases"/>
    <property type="match status" value="1"/>
</dbReference>
<dbReference type="GO" id="GO:0004519">
    <property type="term" value="F:endonuclease activity"/>
    <property type="evidence" value="ECO:0007669"/>
    <property type="project" value="InterPro"/>
</dbReference>
<dbReference type="FunFam" id="3.10.28.10:FF:000010">
    <property type="entry name" value="LAGLIDADG homing endonuclease I-LtrII"/>
    <property type="match status" value="1"/>
</dbReference>
<geneLocation type="mitochondrion" evidence="2"/>
<dbReference type="EMBL" id="MK550697">
    <property type="protein sequence ID" value="QBM09695.1"/>
    <property type="molecule type" value="Genomic_DNA"/>
</dbReference>
<protein>
    <recommendedName>
        <fullName evidence="1">Homing endonuclease LAGLIDADG domain-containing protein</fullName>
    </recommendedName>
</protein>
<proteinExistence type="predicted"/>
<sequence>MAFDIVNSKKHLTIEGLHKLISIRASLNKGLPERLNIAFPKIIPISRPEVPRSDLDPNSSNDKHWLAGFVSAEGCFFIKQSKSKTHKLGVGVSLRFLVVQNIRDDYLLKNLIQFLGCGQYNAKEKSGIGTFDVTKFSHIVNIIIPLFDEYPIWGVKAKDFYDFKEASVIIKSKEHLIQKGLNKVLLIKSRMNFSRPL</sequence>
<reference evidence="2" key="1">
    <citation type="submission" date="2019-02" db="EMBL/GenBank/DDBJ databases">
        <authorList>
            <person name="Fang M.L."/>
            <person name="Zhang Y."/>
        </authorList>
    </citation>
    <scope>NUCLEOTIDE SEQUENCE</scope>
    <source>
        <strain evidence="2">YMF1.01838</strain>
    </source>
</reference>
<feature type="domain" description="Homing endonuclease LAGLIDADG" evidence="1">
    <location>
        <begin position="66"/>
        <end position="166"/>
    </location>
</feature>
<evidence type="ECO:0000313" key="2">
    <source>
        <dbReference type="EMBL" id="QBM09695.1"/>
    </source>
</evidence>
<evidence type="ECO:0000259" key="1">
    <source>
        <dbReference type="Pfam" id="PF00961"/>
    </source>
</evidence>
<dbReference type="PANTHER" id="PTHR36181:SF4">
    <property type="entry name" value="LAGLIDADG ENDONUCLEASE"/>
    <property type="match status" value="1"/>
</dbReference>